<dbReference type="Gene3D" id="1.10.510.10">
    <property type="entry name" value="Transferase(Phosphotransferase) domain 1"/>
    <property type="match status" value="1"/>
</dbReference>
<evidence type="ECO:0000313" key="3">
    <source>
        <dbReference type="EMBL" id="CAH0005500.1"/>
    </source>
</evidence>
<proteinExistence type="predicted"/>
<dbReference type="InterPro" id="IPR011009">
    <property type="entry name" value="Kinase-like_dom_sf"/>
</dbReference>
<evidence type="ECO:0000259" key="2">
    <source>
        <dbReference type="PROSITE" id="PS50011"/>
    </source>
</evidence>
<dbReference type="AlphaFoldDB" id="A0A9N9YE44"/>
<dbReference type="GO" id="GO:0005524">
    <property type="term" value="F:ATP binding"/>
    <property type="evidence" value="ECO:0007669"/>
    <property type="project" value="InterPro"/>
</dbReference>
<dbReference type="EMBL" id="CABFNO020001568">
    <property type="protein sequence ID" value="CAH0005500.1"/>
    <property type="molecule type" value="Genomic_DNA"/>
</dbReference>
<evidence type="ECO:0000256" key="1">
    <source>
        <dbReference type="SAM" id="MobiDB-lite"/>
    </source>
</evidence>
<keyword evidence="4" id="KW-1185">Reference proteome</keyword>
<reference evidence="3 4" key="2">
    <citation type="submission" date="2021-10" db="EMBL/GenBank/DDBJ databases">
        <authorList>
            <person name="Piombo E."/>
        </authorList>
    </citation>
    <scope>NUCLEOTIDE SEQUENCE [LARGE SCALE GENOMIC DNA]</scope>
</reference>
<sequence length="327" mass="36319">MTSQRQAQVRQIRPHQAPGWDLVGVNGKRFSSGPATPGVDKVKAGNIVHNNPQERCLSQPELSERSPPWCDCWRKRLFQWSYPLSSVLPGVARASQRTAGLFPHDGITPLAMGGARGVLFQITLLEYGYTFVGKGPVLAFISDLQHEAAVYERSAPCQGKSIPVFLGAIDLRLMNKTHYFIHRVYVVNMIFMSWSGHCLDKVQLCNNGMKQLEAKTRASLTGLHERGVIHKDIRAANTLYDPRTDSVVLIDFERAELLDKPRHPLLPLVPNKRKHGPGASQNKVLGLGSDQGRRSDLVMLESVFGSSGGRSQRLVERHHRITGQAPV</sequence>
<gene>
    <name evidence="3" type="ORF">CBYS24578_00006059</name>
</gene>
<protein>
    <recommendedName>
        <fullName evidence="2">Protein kinase domain-containing protein</fullName>
    </recommendedName>
</protein>
<accession>A0A9N9YE44</accession>
<feature type="region of interest" description="Disordered" evidence="1">
    <location>
        <begin position="267"/>
        <end position="290"/>
    </location>
</feature>
<dbReference type="SUPFAM" id="SSF56112">
    <property type="entry name" value="Protein kinase-like (PK-like)"/>
    <property type="match status" value="1"/>
</dbReference>
<dbReference type="InterPro" id="IPR000719">
    <property type="entry name" value="Prot_kinase_dom"/>
</dbReference>
<comment type="caution">
    <text evidence="3">The sequence shown here is derived from an EMBL/GenBank/DDBJ whole genome shotgun (WGS) entry which is preliminary data.</text>
</comment>
<name>A0A9N9YE44_9HYPO</name>
<feature type="domain" description="Protein kinase" evidence="2">
    <location>
        <begin position="105"/>
        <end position="327"/>
    </location>
</feature>
<dbReference type="PROSITE" id="PS50011">
    <property type="entry name" value="PROTEIN_KINASE_DOM"/>
    <property type="match status" value="1"/>
</dbReference>
<organism evidence="3 4">
    <name type="scientific">Clonostachys byssicola</name>
    <dbReference type="NCBI Taxonomy" id="160290"/>
    <lineage>
        <taxon>Eukaryota</taxon>
        <taxon>Fungi</taxon>
        <taxon>Dikarya</taxon>
        <taxon>Ascomycota</taxon>
        <taxon>Pezizomycotina</taxon>
        <taxon>Sordariomycetes</taxon>
        <taxon>Hypocreomycetidae</taxon>
        <taxon>Hypocreales</taxon>
        <taxon>Bionectriaceae</taxon>
        <taxon>Clonostachys</taxon>
    </lineage>
</organism>
<dbReference type="OrthoDB" id="8905873at2759"/>
<dbReference type="Proteomes" id="UP000754883">
    <property type="component" value="Unassembled WGS sequence"/>
</dbReference>
<dbReference type="GO" id="GO:0004672">
    <property type="term" value="F:protein kinase activity"/>
    <property type="evidence" value="ECO:0007669"/>
    <property type="project" value="InterPro"/>
</dbReference>
<reference evidence="4" key="1">
    <citation type="submission" date="2019-06" db="EMBL/GenBank/DDBJ databases">
        <authorList>
            <person name="Broberg M."/>
        </authorList>
    </citation>
    <scope>NUCLEOTIDE SEQUENCE [LARGE SCALE GENOMIC DNA]</scope>
</reference>
<evidence type="ECO:0000313" key="4">
    <source>
        <dbReference type="Proteomes" id="UP000754883"/>
    </source>
</evidence>